<dbReference type="VEuPathDB" id="FungiDB:CPAG_09439"/>
<reference evidence="2" key="3">
    <citation type="journal article" date="2010" name="Genome Res.">
        <title>Population genomic sequencing of Coccidioides fungi reveals recent hybridization and transposon control.</title>
        <authorList>
            <person name="Neafsey D.E."/>
            <person name="Barker B.M."/>
            <person name="Sharpton T.J."/>
            <person name="Stajich J.E."/>
            <person name="Park D.J."/>
            <person name="Whiston E."/>
            <person name="Hung C.-Y."/>
            <person name="McMahan C."/>
            <person name="White J."/>
            <person name="Sykes S."/>
            <person name="Heiman D."/>
            <person name="Young S."/>
            <person name="Zeng Q."/>
            <person name="Abouelleil A."/>
            <person name="Aftuck L."/>
            <person name="Bessette D."/>
            <person name="Brown A."/>
            <person name="FitzGerald M."/>
            <person name="Lui A."/>
            <person name="Macdonald J.P."/>
            <person name="Priest M."/>
            <person name="Orbach M.J."/>
            <person name="Galgiani J.N."/>
            <person name="Kirkland T.N."/>
            <person name="Cole G.T."/>
            <person name="Birren B.W."/>
            <person name="Henn M.R."/>
            <person name="Taylor J.W."/>
            <person name="Rounsley S.D."/>
        </authorList>
    </citation>
    <scope>NUCLEOTIDE SEQUENCE [LARGE SCALE GENOMIC DNA]</scope>
    <source>
        <strain evidence="2">RMSCC 3488</strain>
    </source>
</reference>
<accession>A0A0J6FUS1</accession>
<organism evidence="1 2">
    <name type="scientific">Coccidioides posadasii RMSCC 3488</name>
    <dbReference type="NCBI Taxonomy" id="454284"/>
    <lineage>
        <taxon>Eukaryota</taxon>
        <taxon>Fungi</taxon>
        <taxon>Dikarya</taxon>
        <taxon>Ascomycota</taxon>
        <taxon>Pezizomycotina</taxon>
        <taxon>Eurotiomycetes</taxon>
        <taxon>Eurotiomycetidae</taxon>
        <taxon>Onygenales</taxon>
        <taxon>Onygenaceae</taxon>
        <taxon>Coccidioides</taxon>
    </lineage>
</organism>
<dbReference type="AlphaFoldDB" id="A0A0J6FUS1"/>
<protein>
    <submittedName>
        <fullName evidence="1">Uncharacterized protein</fullName>
    </submittedName>
</protein>
<evidence type="ECO:0000313" key="1">
    <source>
        <dbReference type="EMBL" id="KMM73150.1"/>
    </source>
</evidence>
<sequence length="181" mass="20236">MDWCEKLSTFSGDGGLGEEREKLRDPKTKGIVRPFHRLFEVEWSKTGLFSQSARKEAARKCQRHSRRKIGTPSKRLWAHICSSPATIDPLGQPKEYVDNGGIKPWAVNVRTSKTEIALNTISNDLRSLVHFRHGGWTVLRDQDKVTCSCFEAGGSNQSSPNQQQALDHVSRLAIAWGPPAV</sequence>
<dbReference type="Proteomes" id="UP000054567">
    <property type="component" value="Unassembled WGS sequence"/>
</dbReference>
<proteinExistence type="predicted"/>
<reference evidence="1 2" key="1">
    <citation type="submission" date="2007-06" db="EMBL/GenBank/DDBJ databases">
        <title>The Genome Sequence of Coccidioides posadasii RMSCC_3488.</title>
        <authorList>
            <consortium name="Coccidioides Genome Resources Consortium"/>
            <consortium name="The Broad Institute Genome Sequencing Platform"/>
            <person name="Henn M.R."/>
            <person name="Sykes S."/>
            <person name="Young S."/>
            <person name="Jaffe D."/>
            <person name="Berlin A."/>
            <person name="Alvarez P."/>
            <person name="Butler J."/>
            <person name="Gnerre S."/>
            <person name="Grabherr M."/>
            <person name="Mauceli E."/>
            <person name="Brockman W."/>
            <person name="Kodira C."/>
            <person name="Alvarado L."/>
            <person name="Zeng Q."/>
            <person name="Crawford M."/>
            <person name="Antoine C."/>
            <person name="Devon K."/>
            <person name="Galgiani J."/>
            <person name="Orsborn K."/>
            <person name="Lewis M.L."/>
            <person name="Nusbaum C."/>
            <person name="Galagan J."/>
            <person name="Birren B."/>
        </authorList>
    </citation>
    <scope>NUCLEOTIDE SEQUENCE [LARGE SCALE GENOMIC DNA]</scope>
    <source>
        <strain evidence="1 2">RMSCC 3488</strain>
    </source>
</reference>
<evidence type="ECO:0000313" key="2">
    <source>
        <dbReference type="Proteomes" id="UP000054567"/>
    </source>
</evidence>
<name>A0A0J6FUS1_COCPO</name>
<dbReference type="EMBL" id="DS268114">
    <property type="protein sequence ID" value="KMM73150.1"/>
    <property type="molecule type" value="Genomic_DNA"/>
</dbReference>
<gene>
    <name evidence="1" type="ORF">CPAG_09439</name>
</gene>
<reference evidence="2" key="2">
    <citation type="journal article" date="2009" name="Genome Res.">
        <title>Comparative genomic analyses of the human fungal pathogens Coccidioides and their relatives.</title>
        <authorList>
            <person name="Sharpton T.J."/>
            <person name="Stajich J.E."/>
            <person name="Rounsley S.D."/>
            <person name="Gardner M.J."/>
            <person name="Wortman J.R."/>
            <person name="Jordar V.S."/>
            <person name="Maiti R."/>
            <person name="Kodira C.D."/>
            <person name="Neafsey D.E."/>
            <person name="Zeng Q."/>
            <person name="Hung C.-Y."/>
            <person name="McMahan C."/>
            <person name="Muszewska A."/>
            <person name="Grynberg M."/>
            <person name="Mandel M.A."/>
            <person name="Kellner E.M."/>
            <person name="Barker B.M."/>
            <person name="Galgiani J.N."/>
            <person name="Orbach M.J."/>
            <person name="Kirkland T.N."/>
            <person name="Cole G.T."/>
            <person name="Henn M.R."/>
            <person name="Birren B.W."/>
            <person name="Taylor J.W."/>
        </authorList>
    </citation>
    <scope>NUCLEOTIDE SEQUENCE [LARGE SCALE GENOMIC DNA]</scope>
    <source>
        <strain evidence="2">RMSCC 3488</strain>
    </source>
</reference>